<dbReference type="RefSeq" id="WP_273930575.1">
    <property type="nucleotide sequence ID" value="NZ_JAQSLJ010000001.1"/>
</dbReference>
<evidence type="ECO:0008006" key="3">
    <source>
        <dbReference type="Google" id="ProtNLM"/>
    </source>
</evidence>
<accession>A0ABT8T868</accession>
<reference evidence="1 2" key="1">
    <citation type="submission" date="2023-06" db="EMBL/GenBank/DDBJ databases">
        <title>Campylobacter magnum sp. nov., isolated from cecal contents of domestic pigs (Sus scrofa domesticus).</title>
        <authorList>
            <person name="Papic B."/>
            <person name="Gruntar I."/>
        </authorList>
    </citation>
    <scope>NUCLEOTIDE SEQUENCE [LARGE SCALE GENOMIC DNA]</scope>
    <source>
        <strain evidence="2">34484-21</strain>
    </source>
</reference>
<protein>
    <recommendedName>
        <fullName evidence="3">Cell division protein ZapA</fullName>
    </recommendedName>
</protein>
<sequence length="75" mass="8818">MREITLTISKKDYTVRLDDDFAEALERDISNLLGGKTNFEVKDLLFAFMKKCQDQYENDKRMNNMVNHLSKTLNV</sequence>
<dbReference type="EMBL" id="JAULJQ010000007">
    <property type="protein sequence ID" value="MDO2409686.1"/>
    <property type="molecule type" value="Genomic_DNA"/>
</dbReference>
<organism evidence="1 2">
    <name type="scientific">Campylobacter magnus</name>
    <dbReference type="NCBI Taxonomy" id="3026462"/>
    <lineage>
        <taxon>Bacteria</taxon>
        <taxon>Pseudomonadati</taxon>
        <taxon>Campylobacterota</taxon>
        <taxon>Epsilonproteobacteria</taxon>
        <taxon>Campylobacterales</taxon>
        <taxon>Campylobacteraceae</taxon>
        <taxon>Campylobacter</taxon>
    </lineage>
</organism>
<keyword evidence="2" id="KW-1185">Reference proteome</keyword>
<evidence type="ECO:0000313" key="2">
    <source>
        <dbReference type="Proteomes" id="UP001171111"/>
    </source>
</evidence>
<evidence type="ECO:0000313" key="1">
    <source>
        <dbReference type="EMBL" id="MDO2409686.1"/>
    </source>
</evidence>
<comment type="caution">
    <text evidence="1">The sequence shown here is derived from an EMBL/GenBank/DDBJ whole genome shotgun (WGS) entry which is preliminary data.</text>
</comment>
<name>A0ABT8T868_9BACT</name>
<proteinExistence type="predicted"/>
<gene>
    <name evidence="1" type="ORF">Q2362_06195</name>
</gene>
<dbReference type="Proteomes" id="UP001171111">
    <property type="component" value="Unassembled WGS sequence"/>
</dbReference>